<dbReference type="Gene3D" id="2.60.40.10">
    <property type="entry name" value="Immunoglobulins"/>
    <property type="match status" value="1"/>
</dbReference>
<name>A0ABQ5TPE8_9BACI</name>
<dbReference type="Proteomes" id="UP001275436">
    <property type="component" value="Unassembled WGS sequence"/>
</dbReference>
<comment type="caution">
    <text evidence="1">The sequence shown here is derived from an EMBL/GenBank/DDBJ whole genome shotgun (WGS) entry which is preliminary data.</text>
</comment>
<dbReference type="SUPFAM" id="SSF49299">
    <property type="entry name" value="PKD domain"/>
    <property type="match status" value="1"/>
</dbReference>
<proteinExistence type="predicted"/>
<gene>
    <name evidence="1" type="ORF">MACH08_40500</name>
</gene>
<evidence type="ECO:0000313" key="2">
    <source>
        <dbReference type="Proteomes" id="UP001275436"/>
    </source>
</evidence>
<dbReference type="RefSeq" id="WP_317958514.1">
    <property type="nucleotide sequence ID" value="NZ_BSKO01000002.1"/>
</dbReference>
<dbReference type="InterPro" id="IPR013783">
    <property type="entry name" value="Ig-like_fold"/>
</dbReference>
<accession>A0ABQ5TPE8</accession>
<protein>
    <recommendedName>
        <fullName evidence="3">PKD domain-containing protein</fullName>
    </recommendedName>
</protein>
<evidence type="ECO:0008006" key="3">
    <source>
        <dbReference type="Google" id="ProtNLM"/>
    </source>
</evidence>
<reference evidence="1 2" key="1">
    <citation type="submission" date="2023-02" db="EMBL/GenBank/DDBJ databases">
        <title>Oceanobacillus kimchii IFOP_LL358 isolated form Alexandrium catenella lab strain.</title>
        <authorList>
            <person name="Gajardo G."/>
            <person name="Ueki S."/>
            <person name="Maruyama F."/>
        </authorList>
    </citation>
    <scope>NUCLEOTIDE SEQUENCE [LARGE SCALE GENOMIC DNA]</scope>
    <source>
        <strain evidence="1 2">IFOP_LL358</strain>
    </source>
</reference>
<sequence length="936" mass="107846">MSKYRILLFSVFSLLILYCVDVPIVQAASGPYDVPSDVRNKWDNIKGGKQYTNSTGKRLLYDVYSHKGIDDGYRVVNRNFGEGTRAYINFEGWSVLHGHAKHTYANNETYIVAQKVGGNETKIYSTQKRKSLSATEDLEYNNQGSGVYNECPDSARNKLADECNMRYNNVDFQAFIPIEELFPDITSQAKWRLYIVKKVNNRIIYDEMRVPFNFEELSYEGGEISLSSGLNANSLIMNNEGVLRRSYRSQTAESVRNELGDNRHFQVGRPYSMLKSEEGSTTVFYGVRSIHSNDRGETKYASSAYWMFGGDQATIEFVPDEQPPEHRSHGITQHRYKDGNDYWIQPNDDVDIRLRGYDKDSFLNRSVLRLDSGDADARVRYYYNEGRFDYWWTDNTIDINSAKRTYQSSTQRTREATWNVTAREHGHNYNVMYWHTDNANNSIGYSSTGMNLRVDGIEPQHQSHSIAGASYEKGNDYWMNSEDEVTVTFRQRDTDSGNKYQYLRLLDNNDGIDVRMRHNYSGDKNYMANVSGDAFIDDSITITSANRKEDSSYGTVEWKVLPHSHGKSFNVMYYYQDNVDNKTTSSDSYNYGDTNLNIRIDDNAPVVSFRDKDDKVNFLEREWHHSEVDVRLKFKDDDSGYDKSRYAWTKSTTKPKDSDWSDWTSSSNYVVNQSNFGEWNLHVQAIDNVGNTITTYEGLYKINQAPNVDFEYPDPLYEGDPLELVNISTDPEGHDMNAIWKITDPDGVVEEFNSWDVTIHDLSDPYNPQSKPGTYTVHLEVTDEYGAKDSIEKEINVIPLVIEGTVEHTERWREIHELLDNPENVFFSGERFILSSSVTNYPISNVDVTFRGTDVNNDPVEITEVLTESSSTDGIISYKGEIYEEFMADPNNKLKSETDVHFTFKAEWTNGVIKEDIVTIRIVDDVYDFYKLHKTN</sequence>
<organism evidence="1 2">
    <name type="scientific">Oceanobacillus kimchii</name>
    <dbReference type="NCBI Taxonomy" id="746691"/>
    <lineage>
        <taxon>Bacteria</taxon>
        <taxon>Bacillati</taxon>
        <taxon>Bacillota</taxon>
        <taxon>Bacilli</taxon>
        <taxon>Bacillales</taxon>
        <taxon>Bacillaceae</taxon>
        <taxon>Oceanobacillus</taxon>
    </lineage>
</organism>
<dbReference type="InterPro" id="IPR035986">
    <property type="entry name" value="PKD_dom_sf"/>
</dbReference>
<evidence type="ECO:0000313" key="1">
    <source>
        <dbReference type="EMBL" id="GLO68266.1"/>
    </source>
</evidence>
<keyword evidence="2" id="KW-1185">Reference proteome</keyword>
<dbReference type="EMBL" id="BSKO01000002">
    <property type="protein sequence ID" value="GLO68266.1"/>
    <property type="molecule type" value="Genomic_DNA"/>
</dbReference>